<feature type="chain" id="PRO_5046719585" description="Lipoprotein" evidence="1">
    <location>
        <begin position="24"/>
        <end position="192"/>
    </location>
</feature>
<keyword evidence="1" id="KW-0732">Signal</keyword>
<dbReference type="EMBL" id="CP067977">
    <property type="protein sequence ID" value="QQQ17279.1"/>
    <property type="molecule type" value="Genomic_DNA"/>
</dbReference>
<accession>A0ABX7BMC3</accession>
<name>A0ABX7BMC3_9CAUL</name>
<dbReference type="RefSeq" id="WP_201101493.1">
    <property type="nucleotide sequence ID" value="NZ_CP067977.1"/>
</dbReference>
<proteinExistence type="predicted"/>
<reference evidence="2 3" key="1">
    <citation type="submission" date="2021-01" db="EMBL/GenBank/DDBJ databases">
        <title>Brevundimonas vitis sp. nov., an bacterium isolated from grape (Vitis vinifera).</title>
        <authorList>
            <person name="Jiang L."/>
            <person name="Lee J."/>
        </authorList>
    </citation>
    <scope>NUCLEOTIDE SEQUENCE [LARGE SCALE GENOMIC DNA]</scope>
    <source>
        <strain evidence="2 3">GRTSA-9</strain>
    </source>
</reference>
<keyword evidence="3" id="KW-1185">Reference proteome</keyword>
<organism evidence="2 3">
    <name type="scientific">Brevundimonas vitisensis</name>
    <dbReference type="NCBI Taxonomy" id="2800818"/>
    <lineage>
        <taxon>Bacteria</taxon>
        <taxon>Pseudomonadati</taxon>
        <taxon>Pseudomonadota</taxon>
        <taxon>Alphaproteobacteria</taxon>
        <taxon>Caulobacterales</taxon>
        <taxon>Caulobacteraceae</taxon>
        <taxon>Brevundimonas</taxon>
    </lineage>
</organism>
<evidence type="ECO:0000313" key="2">
    <source>
        <dbReference type="EMBL" id="QQQ17279.1"/>
    </source>
</evidence>
<protein>
    <recommendedName>
        <fullName evidence="4">Lipoprotein</fullName>
    </recommendedName>
</protein>
<evidence type="ECO:0000313" key="3">
    <source>
        <dbReference type="Proteomes" id="UP000595448"/>
    </source>
</evidence>
<dbReference type="Proteomes" id="UP000595448">
    <property type="component" value="Chromosome"/>
</dbReference>
<feature type="signal peptide" evidence="1">
    <location>
        <begin position="1"/>
        <end position="23"/>
    </location>
</feature>
<evidence type="ECO:0000256" key="1">
    <source>
        <dbReference type="SAM" id="SignalP"/>
    </source>
</evidence>
<gene>
    <name evidence="2" type="ORF">JIP62_07840</name>
</gene>
<sequence length="192" mass="20699">MRPLILLTVVALAACATPSVPCACQPLPAPAPLPEPWAQPSMDPQGEADLVVRAITTLCPLSPDTPLRDRAEAAVPLGIETSTGEHRYPAQEAWMFLSPPTTDRPECQVVITGDQTRLLAVDRALKASAEAQGLTWNIRDRPSGPTPGLNDRIRGMADRGEAVMRWQILLDQDPAKVTTLRLTWTAPVSPAD</sequence>
<dbReference type="PROSITE" id="PS51257">
    <property type="entry name" value="PROKAR_LIPOPROTEIN"/>
    <property type="match status" value="1"/>
</dbReference>
<evidence type="ECO:0008006" key="4">
    <source>
        <dbReference type="Google" id="ProtNLM"/>
    </source>
</evidence>